<dbReference type="GO" id="GO:0004364">
    <property type="term" value="F:glutathione transferase activity"/>
    <property type="evidence" value="ECO:0007669"/>
    <property type="project" value="UniProtKB-EC"/>
</dbReference>
<dbReference type="GO" id="GO:0004602">
    <property type="term" value="F:glutathione peroxidase activity"/>
    <property type="evidence" value="ECO:0007669"/>
    <property type="project" value="UniProtKB-EC"/>
</dbReference>
<dbReference type="PANTHER" id="PTHR45694:SF18">
    <property type="entry name" value="GLUTAREDOXIN-1-RELATED"/>
    <property type="match status" value="1"/>
</dbReference>
<dbReference type="InterPro" id="IPR011899">
    <property type="entry name" value="Glutaredoxin_euk/vir"/>
</dbReference>
<dbReference type="GO" id="GO:0015038">
    <property type="term" value="F:glutathione disulfide oxidoreductase activity"/>
    <property type="evidence" value="ECO:0007669"/>
    <property type="project" value="TreeGrafter"/>
</dbReference>
<dbReference type="Pfam" id="PF00462">
    <property type="entry name" value="Glutaredoxin"/>
    <property type="match status" value="1"/>
</dbReference>
<dbReference type="OrthoDB" id="418495at2759"/>
<evidence type="ECO:0000256" key="3">
    <source>
        <dbReference type="ARBA" id="ARBA00035808"/>
    </source>
</evidence>
<protein>
    <submittedName>
        <fullName evidence="6">DEKNAAC102702</fullName>
    </submittedName>
</protein>
<comment type="catalytic activity">
    <reaction evidence="4">
        <text>RX + glutathione = an S-substituted glutathione + a halide anion + H(+)</text>
        <dbReference type="Rhea" id="RHEA:16437"/>
        <dbReference type="ChEBI" id="CHEBI:15378"/>
        <dbReference type="ChEBI" id="CHEBI:16042"/>
        <dbReference type="ChEBI" id="CHEBI:17792"/>
        <dbReference type="ChEBI" id="CHEBI:57925"/>
        <dbReference type="ChEBI" id="CHEBI:90779"/>
        <dbReference type="EC" id="2.5.1.18"/>
    </reaction>
</comment>
<dbReference type="STRING" id="13370.A0A448YLJ1"/>
<evidence type="ECO:0000256" key="2">
    <source>
        <dbReference type="ARBA" id="ARBA00023284"/>
    </source>
</evidence>
<dbReference type="PRINTS" id="PR00160">
    <property type="entry name" value="GLUTAREDOXIN"/>
</dbReference>
<dbReference type="AlphaFoldDB" id="A0A448YLJ1"/>
<comment type="catalytic activity">
    <reaction evidence="3">
        <text>1-chloro-2,4-dinitrobenzene + glutathione = 2,4-dinitrophenyl-S-glutathione + chloride + H(+)</text>
        <dbReference type="Rhea" id="RHEA:51220"/>
        <dbReference type="ChEBI" id="CHEBI:15378"/>
        <dbReference type="ChEBI" id="CHEBI:17996"/>
        <dbReference type="ChEBI" id="CHEBI:34718"/>
        <dbReference type="ChEBI" id="CHEBI:57925"/>
        <dbReference type="ChEBI" id="CHEBI:133977"/>
        <dbReference type="EC" id="2.5.1.18"/>
    </reaction>
</comment>
<dbReference type="GO" id="GO:0034599">
    <property type="term" value="P:cellular response to oxidative stress"/>
    <property type="evidence" value="ECO:0007669"/>
    <property type="project" value="TreeGrafter"/>
</dbReference>
<organism evidence="6 7">
    <name type="scientific">Brettanomyces naardenensis</name>
    <name type="common">Yeast</name>
    <dbReference type="NCBI Taxonomy" id="13370"/>
    <lineage>
        <taxon>Eukaryota</taxon>
        <taxon>Fungi</taxon>
        <taxon>Dikarya</taxon>
        <taxon>Ascomycota</taxon>
        <taxon>Saccharomycotina</taxon>
        <taxon>Pichiomycetes</taxon>
        <taxon>Pichiales</taxon>
        <taxon>Pichiaceae</taxon>
        <taxon>Brettanomyces</taxon>
    </lineage>
</organism>
<evidence type="ECO:0000313" key="6">
    <source>
        <dbReference type="EMBL" id="VEU21815.1"/>
    </source>
</evidence>
<sequence>MSKETAAKVEKLINSHTVFVASKTYCPYCRATKEFFSTVYPDAYVIELNEESDGDEIQDYLYQKTGQRTVPNIFIGGKHIGGNDDIQSIGKKKAGELIAQAKL</sequence>
<name>A0A448YLJ1_BRENA</name>
<dbReference type="GO" id="GO:0005737">
    <property type="term" value="C:cytoplasm"/>
    <property type="evidence" value="ECO:0007669"/>
    <property type="project" value="TreeGrafter"/>
</dbReference>
<dbReference type="GO" id="GO:0005634">
    <property type="term" value="C:nucleus"/>
    <property type="evidence" value="ECO:0007669"/>
    <property type="project" value="TreeGrafter"/>
</dbReference>
<keyword evidence="2" id="KW-0676">Redox-active center</keyword>
<dbReference type="FunFam" id="3.40.30.10:FF:000026">
    <property type="entry name" value="Glutaredoxin 2"/>
    <property type="match status" value="1"/>
</dbReference>
<dbReference type="PANTHER" id="PTHR45694">
    <property type="entry name" value="GLUTAREDOXIN 2"/>
    <property type="match status" value="1"/>
</dbReference>
<dbReference type="FunCoup" id="A0A448YLJ1">
    <property type="interactions" value="731"/>
</dbReference>
<comment type="catalytic activity">
    <reaction evidence="1">
        <text>2 glutathione + H2O2 = glutathione disulfide + 2 H2O</text>
        <dbReference type="Rhea" id="RHEA:16833"/>
        <dbReference type="ChEBI" id="CHEBI:15377"/>
        <dbReference type="ChEBI" id="CHEBI:16240"/>
        <dbReference type="ChEBI" id="CHEBI:57925"/>
        <dbReference type="ChEBI" id="CHEBI:58297"/>
        <dbReference type="EC" id="1.11.1.9"/>
    </reaction>
</comment>
<evidence type="ECO:0000256" key="1">
    <source>
        <dbReference type="ARBA" id="ARBA00000217"/>
    </source>
</evidence>
<dbReference type="SUPFAM" id="SSF52833">
    <property type="entry name" value="Thioredoxin-like"/>
    <property type="match status" value="1"/>
</dbReference>
<dbReference type="Proteomes" id="UP000290900">
    <property type="component" value="Unassembled WGS sequence"/>
</dbReference>
<dbReference type="InterPro" id="IPR036249">
    <property type="entry name" value="Thioredoxin-like_sf"/>
</dbReference>
<dbReference type="NCBIfam" id="TIGR02180">
    <property type="entry name" value="GRX_euk"/>
    <property type="match status" value="1"/>
</dbReference>
<proteinExistence type="predicted"/>
<evidence type="ECO:0000313" key="7">
    <source>
        <dbReference type="Proteomes" id="UP000290900"/>
    </source>
</evidence>
<dbReference type="InterPro" id="IPR014025">
    <property type="entry name" value="Glutaredoxin_subgr"/>
</dbReference>
<dbReference type="Gene3D" id="3.40.30.10">
    <property type="entry name" value="Glutaredoxin"/>
    <property type="match status" value="1"/>
</dbReference>
<evidence type="ECO:0000256" key="4">
    <source>
        <dbReference type="ARBA" id="ARBA00047960"/>
    </source>
</evidence>
<feature type="domain" description="Glutaredoxin" evidence="5">
    <location>
        <begin position="18"/>
        <end position="80"/>
    </location>
</feature>
<dbReference type="InParanoid" id="A0A448YLJ1"/>
<accession>A0A448YLJ1</accession>
<gene>
    <name evidence="6" type="ORF">BRENAR_LOCUS2547</name>
</gene>
<dbReference type="CDD" id="cd03419">
    <property type="entry name" value="GRX_GRXh_1_2_like"/>
    <property type="match status" value="1"/>
</dbReference>
<reference evidence="6 7" key="1">
    <citation type="submission" date="2018-12" db="EMBL/GenBank/DDBJ databases">
        <authorList>
            <person name="Tiukova I."/>
            <person name="Dainat J."/>
        </authorList>
    </citation>
    <scope>NUCLEOTIDE SEQUENCE [LARGE SCALE GENOMIC DNA]</scope>
</reference>
<dbReference type="EMBL" id="CAACVR010000012">
    <property type="protein sequence ID" value="VEU21815.1"/>
    <property type="molecule type" value="Genomic_DNA"/>
</dbReference>
<evidence type="ECO:0000259" key="5">
    <source>
        <dbReference type="Pfam" id="PF00462"/>
    </source>
</evidence>
<keyword evidence="7" id="KW-1185">Reference proteome</keyword>
<dbReference type="InterPro" id="IPR002109">
    <property type="entry name" value="Glutaredoxin"/>
</dbReference>
<dbReference type="PROSITE" id="PS51354">
    <property type="entry name" value="GLUTAREDOXIN_2"/>
    <property type="match status" value="1"/>
</dbReference>